<reference evidence="1 2" key="1">
    <citation type="journal article" date="2006" name="Science">
        <title>Phytophthora genome sequences uncover evolutionary origins and mechanisms of pathogenesis.</title>
        <authorList>
            <person name="Tyler B.M."/>
            <person name="Tripathy S."/>
            <person name="Zhang X."/>
            <person name="Dehal P."/>
            <person name="Jiang R.H."/>
            <person name="Aerts A."/>
            <person name="Arredondo F.D."/>
            <person name="Baxter L."/>
            <person name="Bensasson D."/>
            <person name="Beynon J.L."/>
            <person name="Chapman J."/>
            <person name="Damasceno C.M."/>
            <person name="Dorrance A.E."/>
            <person name="Dou D."/>
            <person name="Dickerman A.W."/>
            <person name="Dubchak I.L."/>
            <person name="Garbelotto M."/>
            <person name="Gijzen M."/>
            <person name="Gordon S.G."/>
            <person name="Govers F."/>
            <person name="Grunwald N.J."/>
            <person name="Huang W."/>
            <person name="Ivors K.L."/>
            <person name="Jones R.W."/>
            <person name="Kamoun S."/>
            <person name="Krampis K."/>
            <person name="Lamour K.H."/>
            <person name="Lee M.K."/>
            <person name="McDonald W.H."/>
            <person name="Medina M."/>
            <person name="Meijer H.J."/>
            <person name="Nordberg E.K."/>
            <person name="Maclean D.J."/>
            <person name="Ospina-Giraldo M.D."/>
            <person name="Morris P.F."/>
            <person name="Phuntumart V."/>
            <person name="Putnam N.H."/>
            <person name="Rash S."/>
            <person name="Rose J.K."/>
            <person name="Sakihama Y."/>
            <person name="Salamov A.A."/>
            <person name="Savidor A."/>
            <person name="Scheuring C.F."/>
            <person name="Smith B.M."/>
            <person name="Sobral B.W."/>
            <person name="Terry A."/>
            <person name="Torto-Alalibo T.A."/>
            <person name="Win J."/>
            <person name="Xu Z."/>
            <person name="Zhang H."/>
            <person name="Grigoriev I.V."/>
            <person name="Rokhsar D.S."/>
            <person name="Boore J.L."/>
        </authorList>
    </citation>
    <scope>NUCLEOTIDE SEQUENCE [LARGE SCALE GENOMIC DNA]</scope>
    <source>
        <strain evidence="1 2">P6497</strain>
    </source>
</reference>
<dbReference type="InParanoid" id="G5A5Y0"/>
<protein>
    <submittedName>
        <fullName evidence="1">Uncharacterized protein</fullName>
    </submittedName>
</protein>
<name>G5A5Y0_PHYSP</name>
<accession>G5A5Y0</accession>
<sequence length="313" mass="36447">MQLSRLFSRPLFVWIPEYRGGKGLPSCISRDCNCNPKVKDYCRRVVESVECKCDLVFVKCRCAVTGSYFSHCELGLLCTMVRYDFHFPFVLSQKRVFSNSLMEMVHDGITAQDGLQRTMANMERRRKQRYYKLLGLFSSGIKRNHERCFTYLAPTPISEDQYADQNKVVDNHTLTTAWLHATELYGSLCEKVMKDCVVRRVMRMDHSVKFCKRLKLWKAKGQRESLKDAKMLLLFQNEIGQIIGRRPTRSENKEETRALLQHVKSQFRKMVTEVIGSEVVTKQDPFHVITRITEKIKAPVTSKRISKELSRAI</sequence>
<gene>
    <name evidence="1" type="ORF">PHYSODRAFT_525581</name>
</gene>
<organism evidence="1 2">
    <name type="scientific">Phytophthora sojae (strain P6497)</name>
    <name type="common">Soybean stem and root rot agent</name>
    <name type="synonym">Phytophthora megasperma f. sp. glycines</name>
    <dbReference type="NCBI Taxonomy" id="1094619"/>
    <lineage>
        <taxon>Eukaryota</taxon>
        <taxon>Sar</taxon>
        <taxon>Stramenopiles</taxon>
        <taxon>Oomycota</taxon>
        <taxon>Peronosporomycetes</taxon>
        <taxon>Peronosporales</taxon>
        <taxon>Peronosporaceae</taxon>
        <taxon>Phytophthora</taxon>
    </lineage>
</organism>
<keyword evidence="2" id="KW-1185">Reference proteome</keyword>
<dbReference type="GeneID" id="20660886"/>
<evidence type="ECO:0000313" key="2">
    <source>
        <dbReference type="Proteomes" id="UP000002640"/>
    </source>
</evidence>
<dbReference type="KEGG" id="psoj:PHYSODRAFT_525581"/>
<dbReference type="Proteomes" id="UP000002640">
    <property type="component" value="Unassembled WGS sequence"/>
</dbReference>
<dbReference type="RefSeq" id="XP_009535368.1">
    <property type="nucleotide sequence ID" value="XM_009537073.1"/>
</dbReference>
<proteinExistence type="predicted"/>
<evidence type="ECO:0000313" key="1">
    <source>
        <dbReference type="EMBL" id="EGZ08735.1"/>
    </source>
</evidence>
<dbReference type="EMBL" id="JH159160">
    <property type="protein sequence ID" value="EGZ08735.1"/>
    <property type="molecule type" value="Genomic_DNA"/>
</dbReference>
<dbReference type="AlphaFoldDB" id="G5A5Y0"/>